<accession>U7QKX2</accession>
<evidence type="ECO:0008006" key="3">
    <source>
        <dbReference type="Google" id="ProtNLM"/>
    </source>
</evidence>
<dbReference type="OrthoDB" id="452710at2"/>
<keyword evidence="2" id="KW-1185">Reference proteome</keyword>
<protein>
    <recommendedName>
        <fullName evidence="3">DUF4384 domain-containing protein</fullName>
    </recommendedName>
</protein>
<dbReference type="EMBL" id="AUZM01000018">
    <property type="protein sequence ID" value="ERT07765.1"/>
    <property type="molecule type" value="Genomic_DNA"/>
</dbReference>
<dbReference type="AlphaFoldDB" id="U7QKX2"/>
<evidence type="ECO:0000313" key="1">
    <source>
        <dbReference type="EMBL" id="ERT07765.1"/>
    </source>
</evidence>
<comment type="caution">
    <text evidence="1">The sequence shown here is derived from an EMBL/GenBank/DDBJ whole genome shotgun (WGS) entry which is preliminary data.</text>
</comment>
<gene>
    <name evidence="1" type="ORF">M595_2292</name>
</gene>
<evidence type="ECO:0000313" key="2">
    <source>
        <dbReference type="Proteomes" id="UP000017127"/>
    </source>
</evidence>
<organism evidence="1 2">
    <name type="scientific">Lyngbya aestuarii BL J</name>
    <dbReference type="NCBI Taxonomy" id="1348334"/>
    <lineage>
        <taxon>Bacteria</taxon>
        <taxon>Bacillati</taxon>
        <taxon>Cyanobacteriota</taxon>
        <taxon>Cyanophyceae</taxon>
        <taxon>Oscillatoriophycideae</taxon>
        <taxon>Oscillatoriales</taxon>
        <taxon>Microcoleaceae</taxon>
        <taxon>Lyngbya</taxon>
    </lineage>
</organism>
<sequence>MPLTATQQQFLSEITDDIFMEEKDSEKLRDFFSLRYNPDYYNYQNKKKSSQEDGEKKTISELLNEKWTGIGSTIQRTSKQVRDCLVNKYSEEILNDLGEEEFNFIKNPGTGGRLGKTLYNWLWEQKFPRWVDDNFFPFLEKEAVPNQDWINFRDYEEMQNGEVNRLYIPKPPKKDDQPLKLSLNKPYFALMNVQESLGYLLLLNRGVAGQFVVCPSQAFAVNYQLQEVGLLPQPQSLAGEEECGFTFEEVGVEKFVAIALQQPLDLEWLKPNEEEVAPELTWKRMQELWQELENQGNWRVYSRQVEVVEEDDLKTA</sequence>
<dbReference type="Proteomes" id="UP000017127">
    <property type="component" value="Unassembled WGS sequence"/>
</dbReference>
<reference evidence="1 2" key="1">
    <citation type="journal article" date="2013" name="Front. Microbiol.">
        <title>Comparative genomic analyses of the cyanobacterium, Lyngbya aestuarii BL J, a powerful hydrogen producer.</title>
        <authorList>
            <person name="Kothari A."/>
            <person name="Vaughn M."/>
            <person name="Garcia-Pichel F."/>
        </authorList>
    </citation>
    <scope>NUCLEOTIDE SEQUENCE [LARGE SCALE GENOMIC DNA]</scope>
    <source>
        <strain evidence="1 2">BL J</strain>
    </source>
</reference>
<name>U7QKX2_9CYAN</name>
<proteinExistence type="predicted"/>
<dbReference type="RefSeq" id="WP_023066081.1">
    <property type="nucleotide sequence ID" value="NZ_AUZM01000018.1"/>
</dbReference>